<sequence>MISVFTDVEILSTKNRGKVHPLLFDLHYFEHTHPIVHKYYQLVNTIEKADIIVFPIDYLRINTKEEQQSWKFLNHLAISNGKKLHVYTGGDYGKTFSKDYIVTWRNSGYRNTNQKDTIIIPSFIADPIGIHVRQLKWIAKKEKPEISFTGFATHSRKERFRYNLSYLKNLMTSFRSLNSDRPIFFNAAKQRFLKLKALERDQQIATRFIYRDRYRAGATSEQERQQTTQEFFDNLNNSPYAFCMRGAGNFSVRFYEALALGRIPVLIETNNVLPLENEINWSNHVCVIKKDESIINKLVQFHDSCSEERFIELQQNNRKLFENYLVRHNFFYHVKNQIDV</sequence>
<dbReference type="EMBL" id="BBML01000002">
    <property type="protein sequence ID" value="GAK96478.1"/>
    <property type="molecule type" value="Genomic_DNA"/>
</dbReference>
<dbReference type="InterPro" id="IPR040911">
    <property type="entry name" value="Exostosin_GT47"/>
</dbReference>
<accession>A0A090Q446</accession>
<dbReference type="OrthoDB" id="1416011at2"/>
<organism evidence="1 2">
    <name type="scientific">Nonlabens tegetincola</name>
    <dbReference type="NCBI Taxonomy" id="323273"/>
    <lineage>
        <taxon>Bacteria</taxon>
        <taxon>Pseudomonadati</taxon>
        <taxon>Bacteroidota</taxon>
        <taxon>Flavobacteriia</taxon>
        <taxon>Flavobacteriales</taxon>
        <taxon>Flavobacteriaceae</taxon>
        <taxon>Nonlabens</taxon>
    </lineage>
</organism>
<name>A0A090Q446_9FLAO</name>
<dbReference type="Proteomes" id="UP000029221">
    <property type="component" value="Unassembled WGS sequence"/>
</dbReference>
<dbReference type="PANTHER" id="PTHR11062">
    <property type="entry name" value="EXOSTOSIN HEPARAN SULFATE GLYCOSYLTRANSFERASE -RELATED"/>
    <property type="match status" value="1"/>
</dbReference>
<dbReference type="Pfam" id="PF03016">
    <property type="entry name" value="Exostosin_GT47"/>
    <property type="match status" value="1"/>
</dbReference>
<evidence type="ECO:0000313" key="1">
    <source>
        <dbReference type="EMBL" id="GAK96478.1"/>
    </source>
</evidence>
<keyword evidence="2" id="KW-1185">Reference proteome</keyword>
<comment type="caution">
    <text evidence="1">The sequence shown here is derived from an EMBL/GenBank/DDBJ whole genome shotgun (WGS) entry which is preliminary data.</text>
</comment>
<dbReference type="eggNOG" id="COG0438">
    <property type="taxonomic scope" value="Bacteria"/>
</dbReference>
<protein>
    <submittedName>
        <fullName evidence="1">Uncharacterized protein</fullName>
    </submittedName>
</protein>
<dbReference type="InterPro" id="IPR004263">
    <property type="entry name" value="Exostosin"/>
</dbReference>
<evidence type="ECO:0000313" key="2">
    <source>
        <dbReference type="Proteomes" id="UP000029221"/>
    </source>
</evidence>
<proteinExistence type="predicted"/>
<dbReference type="RefSeq" id="WP_052510298.1">
    <property type="nucleotide sequence ID" value="NZ_BBML01000002.1"/>
</dbReference>
<gene>
    <name evidence="1" type="ORF">JCM19294_1991</name>
</gene>
<reference evidence="1" key="1">
    <citation type="journal article" date="2014" name="Genome Announc.">
        <title>Draft Genome Sequences of Marine Flavobacterium Nonlabens Strains NR17, NR24, NR27, NR32, NR33, and Ara13.</title>
        <authorList>
            <person name="Nakanishi M."/>
            <person name="Meirelles P."/>
            <person name="Suzuki R."/>
            <person name="Takatani N."/>
            <person name="Mino S."/>
            <person name="Suda W."/>
            <person name="Oshima K."/>
            <person name="Hattori M."/>
            <person name="Ohkuma M."/>
            <person name="Hosokawa M."/>
            <person name="Miyashita K."/>
            <person name="Thompson F.L."/>
            <person name="Niwa A."/>
            <person name="Sawabe T."/>
            <person name="Sawabe T."/>
        </authorList>
    </citation>
    <scope>NUCLEOTIDE SEQUENCE [LARGE SCALE GENOMIC DNA]</scope>
    <source>
        <strain evidence="1">JCM 19294</strain>
    </source>
</reference>
<dbReference type="STRING" id="319236.BST91_07915"/>
<accession>A0A2S7T396</accession>
<dbReference type="GO" id="GO:0016757">
    <property type="term" value="F:glycosyltransferase activity"/>
    <property type="evidence" value="ECO:0007669"/>
    <property type="project" value="InterPro"/>
</dbReference>
<dbReference type="AlphaFoldDB" id="A0A090Q446"/>